<evidence type="ECO:0000259" key="6">
    <source>
        <dbReference type="Pfam" id="PF04116"/>
    </source>
</evidence>
<gene>
    <name evidence="7" type="ORF">ETAA8_64410</name>
</gene>
<dbReference type="GO" id="GO:0005506">
    <property type="term" value="F:iron ion binding"/>
    <property type="evidence" value="ECO:0007669"/>
    <property type="project" value="InterPro"/>
</dbReference>
<accession>A0A517YM35</accession>
<dbReference type="OrthoDB" id="9770329at2"/>
<dbReference type="InterPro" id="IPR006694">
    <property type="entry name" value="Fatty_acid_hydroxylase"/>
</dbReference>
<protein>
    <submittedName>
        <fullName evidence="7">Fatty acid hydroxylase superfamily protein</fullName>
    </submittedName>
</protein>
<feature type="domain" description="Fatty acid hydroxylase" evidence="6">
    <location>
        <begin position="105"/>
        <end position="240"/>
    </location>
</feature>
<name>A0A517YM35_9BACT</name>
<evidence type="ECO:0000256" key="3">
    <source>
        <dbReference type="ARBA" id="ARBA00022989"/>
    </source>
</evidence>
<dbReference type="Pfam" id="PF04116">
    <property type="entry name" value="FA_hydroxylase"/>
    <property type="match status" value="1"/>
</dbReference>
<feature type="transmembrane region" description="Helical" evidence="5">
    <location>
        <begin position="64"/>
        <end position="86"/>
    </location>
</feature>
<comment type="subcellular location">
    <subcellularLocation>
        <location evidence="1">Membrane</location>
    </subcellularLocation>
</comment>
<reference evidence="7 8" key="1">
    <citation type="submission" date="2019-02" db="EMBL/GenBank/DDBJ databases">
        <title>Deep-cultivation of Planctomycetes and their phenomic and genomic characterization uncovers novel biology.</title>
        <authorList>
            <person name="Wiegand S."/>
            <person name="Jogler M."/>
            <person name="Boedeker C."/>
            <person name="Pinto D."/>
            <person name="Vollmers J."/>
            <person name="Rivas-Marin E."/>
            <person name="Kohn T."/>
            <person name="Peeters S.H."/>
            <person name="Heuer A."/>
            <person name="Rast P."/>
            <person name="Oberbeckmann S."/>
            <person name="Bunk B."/>
            <person name="Jeske O."/>
            <person name="Meyerdierks A."/>
            <person name="Storesund J.E."/>
            <person name="Kallscheuer N."/>
            <person name="Luecker S."/>
            <person name="Lage O.M."/>
            <person name="Pohl T."/>
            <person name="Merkel B.J."/>
            <person name="Hornburger P."/>
            <person name="Mueller R.-W."/>
            <person name="Bruemmer F."/>
            <person name="Labrenz M."/>
            <person name="Spormann A.M."/>
            <person name="Op den Camp H."/>
            <person name="Overmann J."/>
            <person name="Amann R."/>
            <person name="Jetten M.S.M."/>
            <person name="Mascher T."/>
            <person name="Medema M.H."/>
            <person name="Devos D.P."/>
            <person name="Kaster A.-K."/>
            <person name="Ovreas L."/>
            <person name="Rohde M."/>
            <person name="Galperin M.Y."/>
            <person name="Jogler C."/>
        </authorList>
    </citation>
    <scope>NUCLEOTIDE SEQUENCE [LARGE SCALE GENOMIC DNA]</scope>
    <source>
        <strain evidence="7 8">ETA_A8</strain>
    </source>
</reference>
<dbReference type="RefSeq" id="WP_145098182.1">
    <property type="nucleotide sequence ID" value="NZ_CP036274.1"/>
</dbReference>
<keyword evidence="4 5" id="KW-0472">Membrane</keyword>
<dbReference type="GO" id="GO:0016020">
    <property type="term" value="C:membrane"/>
    <property type="evidence" value="ECO:0007669"/>
    <property type="project" value="UniProtKB-SubCell"/>
</dbReference>
<dbReference type="AlphaFoldDB" id="A0A517YM35"/>
<evidence type="ECO:0000313" key="7">
    <source>
        <dbReference type="EMBL" id="QDU31288.1"/>
    </source>
</evidence>
<dbReference type="Proteomes" id="UP000315017">
    <property type="component" value="Chromosome"/>
</dbReference>
<evidence type="ECO:0000256" key="2">
    <source>
        <dbReference type="ARBA" id="ARBA00022692"/>
    </source>
</evidence>
<evidence type="ECO:0000256" key="4">
    <source>
        <dbReference type="ARBA" id="ARBA00023136"/>
    </source>
</evidence>
<keyword evidence="3 5" id="KW-1133">Transmembrane helix</keyword>
<sequence length="266" mass="30491">MSERIWIALMAIPAASLERAFWYAGLAGFAWVTLHLMLARWLAGRKISTKPTPAAQIGWELLCSLRSLAIYGLVGGGITFAVISGWTPMYFRIERFGWPWFFASFALTIVIHDTYFYWTHRLMHHPRLFRLMHGTHHYSTNPSPWAAYSFSPWEAFVQAGIAPLVIFTVPIHPLAFSSFMIWQIGFNVLGHCGYELYPRWFVRSPLGCLFNTTTHHAQHHETNRANFGLYFNFWDRLMGTNHAHYPERFAEVTSQASPAPSAPPAQ</sequence>
<evidence type="ECO:0000256" key="1">
    <source>
        <dbReference type="ARBA" id="ARBA00004370"/>
    </source>
</evidence>
<evidence type="ECO:0000313" key="8">
    <source>
        <dbReference type="Proteomes" id="UP000315017"/>
    </source>
</evidence>
<dbReference type="PANTHER" id="PTHR11863">
    <property type="entry name" value="STEROL DESATURASE"/>
    <property type="match status" value="1"/>
</dbReference>
<feature type="transmembrane region" description="Helical" evidence="5">
    <location>
        <begin position="20"/>
        <end position="43"/>
    </location>
</feature>
<dbReference type="GO" id="GO:0016491">
    <property type="term" value="F:oxidoreductase activity"/>
    <property type="evidence" value="ECO:0007669"/>
    <property type="project" value="InterPro"/>
</dbReference>
<organism evidence="7 8">
    <name type="scientific">Anatilimnocola aggregata</name>
    <dbReference type="NCBI Taxonomy" id="2528021"/>
    <lineage>
        <taxon>Bacteria</taxon>
        <taxon>Pseudomonadati</taxon>
        <taxon>Planctomycetota</taxon>
        <taxon>Planctomycetia</taxon>
        <taxon>Pirellulales</taxon>
        <taxon>Pirellulaceae</taxon>
        <taxon>Anatilimnocola</taxon>
    </lineage>
</organism>
<keyword evidence="2 5" id="KW-0812">Transmembrane</keyword>
<feature type="transmembrane region" description="Helical" evidence="5">
    <location>
        <begin position="98"/>
        <end position="118"/>
    </location>
</feature>
<dbReference type="KEGG" id="aagg:ETAA8_64410"/>
<dbReference type="EMBL" id="CP036274">
    <property type="protein sequence ID" value="QDU31288.1"/>
    <property type="molecule type" value="Genomic_DNA"/>
</dbReference>
<evidence type="ECO:0000256" key="5">
    <source>
        <dbReference type="SAM" id="Phobius"/>
    </source>
</evidence>
<keyword evidence="8" id="KW-1185">Reference proteome</keyword>
<dbReference type="InterPro" id="IPR050307">
    <property type="entry name" value="Sterol_Desaturase_Related"/>
</dbReference>
<dbReference type="GO" id="GO:0008610">
    <property type="term" value="P:lipid biosynthetic process"/>
    <property type="evidence" value="ECO:0007669"/>
    <property type="project" value="InterPro"/>
</dbReference>
<proteinExistence type="predicted"/>